<dbReference type="InterPro" id="IPR016039">
    <property type="entry name" value="Thiolase-like"/>
</dbReference>
<dbReference type="InterPro" id="IPR020617">
    <property type="entry name" value="Thiolase_C"/>
</dbReference>
<evidence type="ECO:0000256" key="1">
    <source>
        <dbReference type="ARBA" id="ARBA00010982"/>
    </source>
</evidence>
<dbReference type="CDD" id="cd00751">
    <property type="entry name" value="thiolase"/>
    <property type="match status" value="1"/>
</dbReference>
<evidence type="ECO:0000259" key="7">
    <source>
        <dbReference type="Pfam" id="PF02803"/>
    </source>
</evidence>
<dbReference type="GeneID" id="91095822"/>
<dbReference type="Pfam" id="PF02803">
    <property type="entry name" value="Thiolase_C"/>
    <property type="match status" value="1"/>
</dbReference>
<sequence>MKPSSRILASHLPKGESYIVASKRTPFGAYGGKLKEFKASELGGIAGKAALAELPSGVEVDQVFFGNVAQSDNSTPYLARHVGHLSGLKATTPALTLNRLCGSGFQSAIAAAQHISLGEADVCLTGGSEAMSMSPYTMSGLSRYGTRYGIDLKLEDSLAAALVDQNPGGVKTPMGVTAENLAKRYGIKREECDNYALQSQQRYAAGLADGAFTAELIPVSLKPIKGVPQTLEADEHPRPQASLGSLQKLPSVFIKETGVVTAGNASGICDGAAANVVMSEESLKKYNVKPLARIASYSWSACEPEIMGIGPVVAVRNALSKIGKNVSDMDIIEVNEAFAAQWLAVQKELELPNDKTNMFGGAIAVGHPLGASGARILANLTHNLHRLDKQWALGAACIGGGQGIAVILERC</sequence>
<dbReference type="Pfam" id="PF00108">
    <property type="entry name" value="Thiolase_N"/>
    <property type="match status" value="1"/>
</dbReference>
<comment type="similarity">
    <text evidence="1 5">Belongs to the thiolase-like superfamily. Thiolase family.</text>
</comment>
<feature type="domain" description="Thiolase N-terminal" evidence="6">
    <location>
        <begin position="18"/>
        <end position="281"/>
    </location>
</feature>
<dbReference type="PIRSF" id="PIRSF000429">
    <property type="entry name" value="Ac-CoA_Ac_transf"/>
    <property type="match status" value="1"/>
</dbReference>
<feature type="domain" description="Thiolase C-terminal" evidence="7">
    <location>
        <begin position="289"/>
        <end position="410"/>
    </location>
</feature>
<evidence type="ECO:0000256" key="2">
    <source>
        <dbReference type="ARBA" id="ARBA00022679"/>
    </source>
</evidence>
<dbReference type="GO" id="GO:0006635">
    <property type="term" value="P:fatty acid beta-oxidation"/>
    <property type="evidence" value="ECO:0007669"/>
    <property type="project" value="TreeGrafter"/>
</dbReference>
<dbReference type="Proteomes" id="UP001355207">
    <property type="component" value="Chromosome 6"/>
</dbReference>
<evidence type="ECO:0000256" key="5">
    <source>
        <dbReference type="RuleBase" id="RU003557"/>
    </source>
</evidence>
<evidence type="ECO:0000259" key="6">
    <source>
        <dbReference type="Pfam" id="PF00108"/>
    </source>
</evidence>
<dbReference type="Gene3D" id="3.40.47.10">
    <property type="match status" value="1"/>
</dbReference>
<reference evidence="8 9" key="1">
    <citation type="submission" date="2024-01" db="EMBL/GenBank/DDBJ databases">
        <title>Comparative genomics of Cryptococcus and Kwoniella reveals pathogenesis evolution and contrasting modes of karyotype evolution via chromosome fusion or intercentromeric recombination.</title>
        <authorList>
            <person name="Coelho M.A."/>
            <person name="David-Palma M."/>
            <person name="Shea T."/>
            <person name="Bowers K."/>
            <person name="McGinley-Smith S."/>
            <person name="Mohammad A.W."/>
            <person name="Gnirke A."/>
            <person name="Yurkov A.M."/>
            <person name="Nowrousian M."/>
            <person name="Sun S."/>
            <person name="Cuomo C.A."/>
            <person name="Heitman J."/>
        </authorList>
    </citation>
    <scope>NUCLEOTIDE SEQUENCE [LARGE SCALE GENOMIC DNA]</scope>
    <source>
        <strain evidence="8 9">CBS 6074</strain>
    </source>
</reference>
<dbReference type="EMBL" id="CP144103">
    <property type="protein sequence ID" value="WWC90219.1"/>
    <property type="molecule type" value="Genomic_DNA"/>
</dbReference>
<accession>A0AAX4JZF0</accession>
<dbReference type="PROSITE" id="PS00737">
    <property type="entry name" value="THIOLASE_2"/>
    <property type="match status" value="1"/>
</dbReference>
<name>A0AAX4JZF0_9TREE</name>
<feature type="active site" description="Acyl-thioester intermediate" evidence="4">
    <location>
        <position position="101"/>
    </location>
</feature>
<dbReference type="GO" id="GO:0005739">
    <property type="term" value="C:mitochondrion"/>
    <property type="evidence" value="ECO:0007669"/>
    <property type="project" value="TreeGrafter"/>
</dbReference>
<keyword evidence="3 5" id="KW-0012">Acyltransferase</keyword>
<dbReference type="GO" id="GO:0003985">
    <property type="term" value="F:acetyl-CoA C-acetyltransferase activity"/>
    <property type="evidence" value="ECO:0007669"/>
    <property type="project" value="TreeGrafter"/>
</dbReference>
<evidence type="ECO:0000256" key="4">
    <source>
        <dbReference type="PIRSR" id="PIRSR000429-1"/>
    </source>
</evidence>
<evidence type="ECO:0000313" key="8">
    <source>
        <dbReference type="EMBL" id="WWC90219.1"/>
    </source>
</evidence>
<dbReference type="InterPro" id="IPR020610">
    <property type="entry name" value="Thiolase_AS"/>
</dbReference>
<evidence type="ECO:0000313" key="9">
    <source>
        <dbReference type="Proteomes" id="UP001355207"/>
    </source>
</evidence>
<proteinExistence type="inferred from homology"/>
<organism evidence="8 9">
    <name type="scientific">Kwoniella dendrophila CBS 6074</name>
    <dbReference type="NCBI Taxonomy" id="1295534"/>
    <lineage>
        <taxon>Eukaryota</taxon>
        <taxon>Fungi</taxon>
        <taxon>Dikarya</taxon>
        <taxon>Basidiomycota</taxon>
        <taxon>Agaricomycotina</taxon>
        <taxon>Tremellomycetes</taxon>
        <taxon>Tremellales</taxon>
        <taxon>Cryptococcaceae</taxon>
        <taxon>Kwoniella</taxon>
    </lineage>
</organism>
<feature type="active site" description="Proton acceptor" evidence="4">
    <location>
        <position position="397"/>
    </location>
</feature>
<dbReference type="PANTHER" id="PTHR18919">
    <property type="entry name" value="ACETYL-COA C-ACYLTRANSFERASE"/>
    <property type="match status" value="1"/>
</dbReference>
<dbReference type="InterPro" id="IPR020616">
    <property type="entry name" value="Thiolase_N"/>
</dbReference>
<dbReference type="FunFam" id="3.40.47.10:FF:000010">
    <property type="entry name" value="Acetyl-CoA acetyltransferase (Thiolase)"/>
    <property type="match status" value="1"/>
</dbReference>
<feature type="active site" description="Proton acceptor" evidence="4">
    <location>
        <position position="367"/>
    </location>
</feature>
<gene>
    <name evidence="8" type="ORF">L201_005152</name>
</gene>
<protein>
    <recommendedName>
        <fullName evidence="10">Acetyl-CoA acyltransferase 2</fullName>
    </recommendedName>
</protein>
<dbReference type="SUPFAM" id="SSF53901">
    <property type="entry name" value="Thiolase-like"/>
    <property type="match status" value="2"/>
</dbReference>
<dbReference type="AlphaFoldDB" id="A0AAX4JZF0"/>
<evidence type="ECO:0008006" key="10">
    <source>
        <dbReference type="Google" id="ProtNLM"/>
    </source>
</evidence>
<keyword evidence="9" id="KW-1185">Reference proteome</keyword>
<dbReference type="InterPro" id="IPR002155">
    <property type="entry name" value="Thiolase"/>
</dbReference>
<dbReference type="InterPro" id="IPR020613">
    <property type="entry name" value="Thiolase_CS"/>
</dbReference>
<dbReference type="PROSITE" id="PS00099">
    <property type="entry name" value="THIOLASE_3"/>
    <property type="match status" value="1"/>
</dbReference>
<dbReference type="NCBIfam" id="TIGR01930">
    <property type="entry name" value="AcCoA-C-Actrans"/>
    <property type="match status" value="1"/>
</dbReference>
<dbReference type="RefSeq" id="XP_066076982.1">
    <property type="nucleotide sequence ID" value="XM_066220885.1"/>
</dbReference>
<evidence type="ECO:0000256" key="3">
    <source>
        <dbReference type="ARBA" id="ARBA00023315"/>
    </source>
</evidence>
<keyword evidence="2 5" id="KW-0808">Transferase</keyword>
<dbReference type="PANTHER" id="PTHR18919:SF107">
    <property type="entry name" value="ACETYL-COA ACETYLTRANSFERASE, CYTOSOLIC"/>
    <property type="match status" value="1"/>
</dbReference>